<dbReference type="OrthoDB" id="3213553at2"/>
<name>A0A0D8BKI7_9ACTN</name>
<gene>
    <name evidence="1" type="ORF">FF36_01236</name>
</gene>
<evidence type="ECO:0000313" key="1">
    <source>
        <dbReference type="EMBL" id="KJE24504.1"/>
    </source>
</evidence>
<accession>A0A0D8BKI7</accession>
<organism evidence="1 2">
    <name type="scientific">Frankia torreyi</name>
    <dbReference type="NCBI Taxonomy" id="1856"/>
    <lineage>
        <taxon>Bacteria</taxon>
        <taxon>Bacillati</taxon>
        <taxon>Actinomycetota</taxon>
        <taxon>Actinomycetes</taxon>
        <taxon>Frankiales</taxon>
        <taxon>Frankiaceae</taxon>
        <taxon>Frankia</taxon>
    </lineage>
</organism>
<dbReference type="InterPro" id="IPR016181">
    <property type="entry name" value="Acyl_CoA_acyltransferase"/>
</dbReference>
<proteinExistence type="predicted"/>
<reference evidence="2" key="1">
    <citation type="submission" date="2015-02" db="EMBL/GenBank/DDBJ databases">
        <title>Draft Genome of Frankia sp. CpI1-S.</title>
        <authorList>
            <person name="Oshone R.T."/>
            <person name="Ngom M."/>
            <person name="Ghodhbane-Gtari F."/>
            <person name="Gtari M."/>
            <person name="Morris K."/>
            <person name="Thomas K."/>
            <person name="Sen A."/>
            <person name="Tisa L.S."/>
        </authorList>
    </citation>
    <scope>NUCLEOTIDE SEQUENCE [LARGE SCALE GENOMIC DNA]</scope>
    <source>
        <strain evidence="2">CpI1-S</strain>
    </source>
</reference>
<dbReference type="Gene3D" id="3.40.630.30">
    <property type="match status" value="1"/>
</dbReference>
<dbReference type="SUPFAM" id="SSF55729">
    <property type="entry name" value="Acyl-CoA N-acyltransferases (Nat)"/>
    <property type="match status" value="1"/>
</dbReference>
<protein>
    <recommendedName>
        <fullName evidence="3">Acetyltransferase (GNAT) domain</fullName>
    </recommendedName>
</protein>
<dbReference type="EMBL" id="JYFN01000006">
    <property type="protein sequence ID" value="KJE24504.1"/>
    <property type="molecule type" value="Genomic_DNA"/>
</dbReference>
<comment type="caution">
    <text evidence="1">The sequence shown here is derived from an EMBL/GenBank/DDBJ whole genome shotgun (WGS) entry which is preliminary data.</text>
</comment>
<evidence type="ECO:0000313" key="2">
    <source>
        <dbReference type="Proteomes" id="UP000032545"/>
    </source>
</evidence>
<dbReference type="Proteomes" id="UP000032545">
    <property type="component" value="Unassembled WGS sequence"/>
</dbReference>
<dbReference type="PATRIC" id="fig|1502723.3.peg.5020"/>
<dbReference type="AlphaFoldDB" id="A0A0D8BKI7"/>
<evidence type="ECO:0008006" key="3">
    <source>
        <dbReference type="Google" id="ProtNLM"/>
    </source>
</evidence>
<keyword evidence="2" id="KW-1185">Reference proteome</keyword>
<sequence length="189" mass="19937">MGEGPTLTTPRLLALPLTVWNAGYVAEELAPALAFTAVVARSGGRGGDGVGPYGGIVGTDPHAAAPDPLDPAGSLRRELRRRAGAGRSVLTWVLRRRSGPAAVGLVAADTHGRRAVVGVSIVLGCRREGYATEAVRAVAGWFEYRGALVETRIRRGDGIGKRLGQATSFVPTPVLIADWWRIWLRPPTG</sequence>
<dbReference type="RefSeq" id="WP_044883963.1">
    <property type="nucleotide sequence ID" value="NZ_JYFN01000006.1"/>
</dbReference>
<reference evidence="1 2" key="2">
    <citation type="journal article" date="2016" name="Genome Announc.">
        <title>Permanent Draft Genome Sequences for Two Variants of Frankia sp. Strain CpI1, the First Frankia Strain Isolated from Root Nodules of Comptonia peregrina.</title>
        <authorList>
            <person name="Oshone R."/>
            <person name="Hurst S.G.IV."/>
            <person name="Abebe-Akele F."/>
            <person name="Simpson S."/>
            <person name="Morris K."/>
            <person name="Thomas W.K."/>
            <person name="Tisa L.S."/>
        </authorList>
    </citation>
    <scope>NUCLEOTIDE SEQUENCE [LARGE SCALE GENOMIC DNA]</scope>
    <source>
        <strain evidence="2">CpI1-S</strain>
    </source>
</reference>